<comment type="caution">
    <text evidence="13">The sequence shown here is derived from an EMBL/GenBank/DDBJ whole genome shotgun (WGS) entry which is preliminary data.</text>
</comment>
<dbReference type="Gene3D" id="3.40.50.620">
    <property type="entry name" value="HUPs"/>
    <property type="match status" value="1"/>
</dbReference>
<evidence type="ECO:0000313" key="13">
    <source>
        <dbReference type="EMBL" id="TLE15690.1"/>
    </source>
</evidence>
<dbReference type="Proteomes" id="UP000029920">
    <property type="component" value="Unassembled WGS sequence"/>
</dbReference>
<dbReference type="InterPro" id="IPR005248">
    <property type="entry name" value="NadD/NMNAT"/>
</dbReference>
<dbReference type="EMBL" id="JRPC02000014">
    <property type="protein sequence ID" value="TLE15690.1"/>
    <property type="molecule type" value="Genomic_DNA"/>
</dbReference>
<keyword evidence="9 11" id="KW-0520">NAD</keyword>
<evidence type="ECO:0000256" key="6">
    <source>
        <dbReference type="ARBA" id="ARBA00022695"/>
    </source>
</evidence>
<dbReference type="RefSeq" id="WP_034554191.1">
    <property type="nucleotide sequence ID" value="NZ_JRPC02000014.1"/>
</dbReference>
<evidence type="ECO:0000259" key="12">
    <source>
        <dbReference type="Pfam" id="PF01467"/>
    </source>
</evidence>
<evidence type="ECO:0000313" key="14">
    <source>
        <dbReference type="Proteomes" id="UP000029920"/>
    </source>
</evidence>
<feature type="domain" description="Cytidyltransferase-like" evidence="12">
    <location>
        <begin position="6"/>
        <end position="158"/>
    </location>
</feature>
<evidence type="ECO:0000256" key="11">
    <source>
        <dbReference type="HAMAP-Rule" id="MF_00244"/>
    </source>
</evidence>
<evidence type="ECO:0000256" key="5">
    <source>
        <dbReference type="ARBA" id="ARBA00022679"/>
    </source>
</evidence>
<comment type="pathway">
    <text evidence="2 11">Cofactor biosynthesis; NAD(+) biosynthesis; deamido-NAD(+) from nicotinate D-ribonucleotide: step 1/1.</text>
</comment>
<comment type="catalytic activity">
    <reaction evidence="10 11">
        <text>nicotinate beta-D-ribonucleotide + ATP + H(+) = deamido-NAD(+) + diphosphate</text>
        <dbReference type="Rhea" id="RHEA:22860"/>
        <dbReference type="ChEBI" id="CHEBI:15378"/>
        <dbReference type="ChEBI" id="CHEBI:30616"/>
        <dbReference type="ChEBI" id="CHEBI:33019"/>
        <dbReference type="ChEBI" id="CHEBI:57502"/>
        <dbReference type="ChEBI" id="CHEBI:58437"/>
        <dbReference type="EC" id="2.7.7.18"/>
    </reaction>
</comment>
<dbReference type="CDD" id="cd02165">
    <property type="entry name" value="NMNAT"/>
    <property type="match status" value="1"/>
</dbReference>
<evidence type="ECO:0000256" key="4">
    <source>
        <dbReference type="ARBA" id="ARBA00022642"/>
    </source>
</evidence>
<evidence type="ECO:0000256" key="9">
    <source>
        <dbReference type="ARBA" id="ARBA00023027"/>
    </source>
</evidence>
<organism evidence="13 14">
    <name type="scientific">Helicobacter apodemus</name>
    <dbReference type="NCBI Taxonomy" id="135569"/>
    <lineage>
        <taxon>Bacteria</taxon>
        <taxon>Pseudomonadati</taxon>
        <taxon>Campylobacterota</taxon>
        <taxon>Epsilonproteobacteria</taxon>
        <taxon>Campylobacterales</taxon>
        <taxon>Helicobacteraceae</taxon>
        <taxon>Helicobacter</taxon>
    </lineage>
</organism>
<protein>
    <recommendedName>
        <fullName evidence="11">Probable nicotinate-nucleotide adenylyltransferase</fullName>
        <ecNumber evidence="11">2.7.7.18</ecNumber>
    </recommendedName>
    <alternativeName>
        <fullName evidence="11">Deamido-NAD(+) diphosphorylase</fullName>
    </alternativeName>
    <alternativeName>
        <fullName evidence="11">Deamido-NAD(+) pyrophosphorylase</fullName>
    </alternativeName>
    <alternativeName>
        <fullName evidence="11">Nicotinate mononucleotide adenylyltransferase</fullName>
        <shortName evidence="11">NaMN adenylyltransferase</shortName>
    </alternativeName>
</protein>
<dbReference type="InterPro" id="IPR004821">
    <property type="entry name" value="Cyt_trans-like"/>
</dbReference>
<evidence type="ECO:0000256" key="3">
    <source>
        <dbReference type="ARBA" id="ARBA00009014"/>
    </source>
</evidence>
<dbReference type="PANTHER" id="PTHR39321:SF3">
    <property type="entry name" value="PHOSPHOPANTETHEINE ADENYLYLTRANSFERASE"/>
    <property type="match status" value="1"/>
</dbReference>
<proteinExistence type="inferred from homology"/>
<reference evidence="13 14" key="1">
    <citation type="journal article" date="2014" name="Genome Announc.">
        <title>Draft genome sequences of eight enterohepatic helicobacter species isolated from both laboratory and wild rodents.</title>
        <authorList>
            <person name="Sheh A."/>
            <person name="Shen Z."/>
            <person name="Fox J.G."/>
        </authorList>
    </citation>
    <scope>NUCLEOTIDE SEQUENCE [LARGE SCALE GENOMIC DNA]</scope>
    <source>
        <strain evidence="13 14">MIT-03-7007</strain>
    </source>
</reference>
<keyword evidence="5 11" id="KW-0808">Transferase</keyword>
<sequence>MGDIAVFGGSFDPPHLGHLEIIRVALEKLAIDKLFVVPCFLNPFKAISLFSSTQRLSWLNNLLIGKDSRLKVLDFEVRQNKPTPTLKTIKFIENLYKPNKIYLLLGADNIENLPKWYQYENLKAKVEFVIIPRKGYEIVGDFRVLPMQEIAISSTQIKLALQKDDLEVLEFIPQAILEEILKRKEIAR</sequence>
<keyword evidence="8 11" id="KW-0067">ATP-binding</keyword>
<dbReference type="HAMAP" id="MF_00244">
    <property type="entry name" value="NaMN_adenylyltr"/>
    <property type="match status" value="1"/>
</dbReference>
<dbReference type="PANTHER" id="PTHR39321">
    <property type="entry name" value="NICOTINATE-NUCLEOTIDE ADENYLYLTRANSFERASE-RELATED"/>
    <property type="match status" value="1"/>
</dbReference>
<comment type="function">
    <text evidence="1 11">Catalyzes the reversible adenylation of nicotinate mononucleotide (NaMN) to nicotinic acid adenine dinucleotide (NaAD).</text>
</comment>
<dbReference type="NCBIfam" id="TIGR00482">
    <property type="entry name" value="nicotinate (nicotinamide) nucleotide adenylyltransferase"/>
    <property type="match status" value="1"/>
</dbReference>
<name>A0A4U8UE71_9HELI</name>
<dbReference type="Pfam" id="PF01467">
    <property type="entry name" value="CTP_transf_like"/>
    <property type="match status" value="1"/>
</dbReference>
<dbReference type="InterPro" id="IPR014729">
    <property type="entry name" value="Rossmann-like_a/b/a_fold"/>
</dbReference>
<dbReference type="GO" id="GO:0009435">
    <property type="term" value="P:NAD+ biosynthetic process"/>
    <property type="evidence" value="ECO:0007669"/>
    <property type="project" value="UniProtKB-UniRule"/>
</dbReference>
<gene>
    <name evidence="11 13" type="primary">nadD</name>
    <name evidence="13" type="ORF">LS72_006320</name>
</gene>
<dbReference type="EC" id="2.7.7.18" evidence="11"/>
<accession>A0A4U8UE71</accession>
<dbReference type="UniPathway" id="UPA00253">
    <property type="reaction ID" value="UER00332"/>
</dbReference>
<evidence type="ECO:0000256" key="8">
    <source>
        <dbReference type="ARBA" id="ARBA00022840"/>
    </source>
</evidence>
<evidence type="ECO:0000256" key="2">
    <source>
        <dbReference type="ARBA" id="ARBA00005019"/>
    </source>
</evidence>
<dbReference type="GO" id="GO:0005524">
    <property type="term" value="F:ATP binding"/>
    <property type="evidence" value="ECO:0007669"/>
    <property type="project" value="UniProtKB-KW"/>
</dbReference>
<comment type="similarity">
    <text evidence="3 11">Belongs to the NadD family.</text>
</comment>
<dbReference type="AlphaFoldDB" id="A0A4U8UE71"/>
<evidence type="ECO:0000256" key="7">
    <source>
        <dbReference type="ARBA" id="ARBA00022741"/>
    </source>
</evidence>
<keyword evidence="4 11" id="KW-0662">Pyridine nucleotide biosynthesis</keyword>
<evidence type="ECO:0000256" key="10">
    <source>
        <dbReference type="ARBA" id="ARBA00048721"/>
    </source>
</evidence>
<keyword evidence="7 11" id="KW-0547">Nucleotide-binding</keyword>
<evidence type="ECO:0000256" key="1">
    <source>
        <dbReference type="ARBA" id="ARBA00002324"/>
    </source>
</evidence>
<dbReference type="GO" id="GO:0004515">
    <property type="term" value="F:nicotinate-nucleotide adenylyltransferase activity"/>
    <property type="evidence" value="ECO:0007669"/>
    <property type="project" value="UniProtKB-UniRule"/>
</dbReference>
<dbReference type="NCBIfam" id="TIGR00125">
    <property type="entry name" value="cyt_tran_rel"/>
    <property type="match status" value="1"/>
</dbReference>
<keyword evidence="14" id="KW-1185">Reference proteome</keyword>
<dbReference type="SUPFAM" id="SSF52374">
    <property type="entry name" value="Nucleotidylyl transferase"/>
    <property type="match status" value="1"/>
</dbReference>
<keyword evidence="6 11" id="KW-0548">Nucleotidyltransferase</keyword>